<dbReference type="AlphaFoldDB" id="A0AAE0ZAA4"/>
<organism evidence="1 2">
    <name type="scientific">Elysia crispata</name>
    <name type="common">lettuce slug</name>
    <dbReference type="NCBI Taxonomy" id="231223"/>
    <lineage>
        <taxon>Eukaryota</taxon>
        <taxon>Metazoa</taxon>
        <taxon>Spiralia</taxon>
        <taxon>Lophotrochozoa</taxon>
        <taxon>Mollusca</taxon>
        <taxon>Gastropoda</taxon>
        <taxon>Heterobranchia</taxon>
        <taxon>Euthyneura</taxon>
        <taxon>Panpulmonata</taxon>
        <taxon>Sacoglossa</taxon>
        <taxon>Placobranchoidea</taxon>
        <taxon>Plakobranchidae</taxon>
        <taxon>Elysia</taxon>
    </lineage>
</organism>
<sequence length="96" mass="10935">MTVNSLRLDEIRMYINSSADASRSARFPGWQKVEVGDGGREQEHRLGAMAENNGMRRLAQVGSRKWKIVFEGFGIFVCMRQNLNLSTFVVKTRRVA</sequence>
<keyword evidence="2" id="KW-1185">Reference proteome</keyword>
<gene>
    <name evidence="1" type="ORF">RRG08_051869</name>
</gene>
<comment type="caution">
    <text evidence="1">The sequence shown here is derived from an EMBL/GenBank/DDBJ whole genome shotgun (WGS) entry which is preliminary data.</text>
</comment>
<name>A0AAE0ZAA4_9GAST</name>
<evidence type="ECO:0000313" key="2">
    <source>
        <dbReference type="Proteomes" id="UP001283361"/>
    </source>
</evidence>
<protein>
    <submittedName>
        <fullName evidence="1">Uncharacterized protein</fullName>
    </submittedName>
</protein>
<proteinExistence type="predicted"/>
<evidence type="ECO:0000313" key="1">
    <source>
        <dbReference type="EMBL" id="KAK3765246.1"/>
    </source>
</evidence>
<dbReference type="EMBL" id="JAWDGP010004327">
    <property type="protein sequence ID" value="KAK3765246.1"/>
    <property type="molecule type" value="Genomic_DNA"/>
</dbReference>
<accession>A0AAE0ZAA4</accession>
<reference evidence="1" key="1">
    <citation type="journal article" date="2023" name="G3 (Bethesda)">
        <title>A reference genome for the long-term kleptoplast-retaining sea slug Elysia crispata morphotype clarki.</title>
        <authorList>
            <person name="Eastman K.E."/>
            <person name="Pendleton A.L."/>
            <person name="Shaikh M.A."/>
            <person name="Suttiyut T."/>
            <person name="Ogas R."/>
            <person name="Tomko P."/>
            <person name="Gavelis G."/>
            <person name="Widhalm J.R."/>
            <person name="Wisecaver J.H."/>
        </authorList>
    </citation>
    <scope>NUCLEOTIDE SEQUENCE</scope>
    <source>
        <strain evidence="1">ECLA1</strain>
    </source>
</reference>
<dbReference type="Proteomes" id="UP001283361">
    <property type="component" value="Unassembled WGS sequence"/>
</dbReference>